<reference evidence="2" key="1">
    <citation type="submission" date="2021-08" db="EMBL/GenBank/DDBJ databases">
        <title>Sphingopyxis panaciterrulae sp. nov., isolated from the surface water of the Yellow Sea.</title>
        <authorList>
            <person name="Gao Z."/>
            <person name="Zhang D."/>
            <person name="Zhang A."/>
        </authorList>
    </citation>
    <scope>NUCLEOTIDE SEQUENCE</scope>
    <source>
        <strain evidence="2">XHP0097</strain>
    </source>
</reference>
<accession>A0ABS7MC11</accession>
<evidence type="ECO:0000313" key="3">
    <source>
        <dbReference type="Proteomes" id="UP001166571"/>
    </source>
</evidence>
<evidence type="ECO:0000313" key="2">
    <source>
        <dbReference type="EMBL" id="MBY4636566.1"/>
    </source>
</evidence>
<keyword evidence="1" id="KW-0732">Signal</keyword>
<protein>
    <submittedName>
        <fullName evidence="2">Uncharacterized protein</fullName>
    </submittedName>
</protein>
<evidence type="ECO:0000256" key="1">
    <source>
        <dbReference type="SAM" id="SignalP"/>
    </source>
</evidence>
<dbReference type="Proteomes" id="UP001166571">
    <property type="component" value="Unassembled WGS sequence"/>
</dbReference>
<feature type="chain" id="PRO_5046347892" evidence="1">
    <location>
        <begin position="23"/>
        <end position="157"/>
    </location>
</feature>
<organism evidence="2 3">
    <name type="scientific">Sphingopyxis jiangsuensis</name>
    <dbReference type="NCBI Taxonomy" id="2871171"/>
    <lineage>
        <taxon>Bacteria</taxon>
        <taxon>Pseudomonadati</taxon>
        <taxon>Pseudomonadota</taxon>
        <taxon>Alphaproteobacteria</taxon>
        <taxon>Sphingomonadales</taxon>
        <taxon>Sphingomonadaceae</taxon>
        <taxon>Sphingopyxis</taxon>
    </lineage>
</organism>
<keyword evidence="3" id="KW-1185">Reference proteome</keyword>
<dbReference type="EMBL" id="JAILXK010000001">
    <property type="protein sequence ID" value="MBY4636566.1"/>
    <property type="molecule type" value="Genomic_DNA"/>
</dbReference>
<comment type="caution">
    <text evidence="2">The sequence shown here is derived from an EMBL/GenBank/DDBJ whole genome shotgun (WGS) entry which is preliminary data.</text>
</comment>
<sequence length="157" mass="17052">MDGRRGIRAAMLLGAVAAPVMAQSAISLPIAKGFWTNDNQKCATVRHGYVFDGKRWGSLYYYGPNGNMGPAAELQPITQTRAVGGGFTQMQFGGFDGAGYFRVKSTGPDRALYRVGAPFREEMQVMDEMLIRCSYASLSPKMKAALKRFAPALATVK</sequence>
<proteinExistence type="predicted"/>
<gene>
    <name evidence="2" type="ORF">K5P26_05370</name>
</gene>
<dbReference type="RefSeq" id="WP_222135994.1">
    <property type="nucleotide sequence ID" value="NZ_JAILXK010000001.1"/>
</dbReference>
<feature type="signal peptide" evidence="1">
    <location>
        <begin position="1"/>
        <end position="22"/>
    </location>
</feature>
<name>A0ABS7MC11_9SPHN</name>